<dbReference type="AlphaFoldDB" id="A0A6I3IND4"/>
<sequence length="304" mass="33134">MELRHLRYVVAVAEQRHFGRAARSLHISQPPLSQAVRQLEDELQVELFERTTRTVALTPAGEVFVADARRILAALDDTVERTRRIARGQVGVLRIALTGSATYGYLPRMAALVKARMPGVGLQIQTDRLTPQQVHDLDAGRIDVGVLRLPVRDDRLTTRLVAREPLVLALPSGHRLVDDPEVTVHALVEESFVVLAPSARSVVTDAVVRTCLDAGFYPTIEHEVTEMSTLLSLVAGGLGIALVPASTRASGLEGVTFADLPGTATVDLALAWRADQPNPLVEAFVQTLEEHDLLQADPDRKAPR</sequence>
<reference evidence="6 7" key="1">
    <citation type="submission" date="2019-11" db="EMBL/GenBank/DDBJ databases">
        <title>Whole genome sequencing identifies a novel species of the genus Arsenicicoccus isolated from human blood.</title>
        <authorList>
            <person name="Jeong J.H."/>
            <person name="Kweon O.J."/>
            <person name="Kim H.R."/>
            <person name="Kim T.-H."/>
            <person name="Ha S.-M."/>
            <person name="Lee M.-K."/>
        </authorList>
    </citation>
    <scope>NUCLEOTIDE SEQUENCE [LARGE SCALE GENOMIC DNA]</scope>
    <source>
        <strain evidence="6 7">MKL-02</strain>
    </source>
</reference>
<protein>
    <submittedName>
        <fullName evidence="6">LysR family transcriptional regulator</fullName>
    </submittedName>
</protein>
<accession>A0A6I3IND4</accession>
<dbReference type="RefSeq" id="WP_154592829.1">
    <property type="nucleotide sequence ID" value="NZ_WLVL01000021.1"/>
</dbReference>
<dbReference type="InterPro" id="IPR000847">
    <property type="entry name" value="LysR_HTH_N"/>
</dbReference>
<evidence type="ECO:0000313" key="6">
    <source>
        <dbReference type="EMBL" id="MTB71500.1"/>
    </source>
</evidence>
<dbReference type="Proteomes" id="UP000431092">
    <property type="component" value="Unassembled WGS sequence"/>
</dbReference>
<evidence type="ECO:0000259" key="5">
    <source>
        <dbReference type="PROSITE" id="PS50931"/>
    </source>
</evidence>
<gene>
    <name evidence="6" type="ORF">GGG17_05850</name>
</gene>
<dbReference type="PANTHER" id="PTHR30346:SF28">
    <property type="entry name" value="HTH-TYPE TRANSCRIPTIONAL REGULATOR CYNR"/>
    <property type="match status" value="1"/>
</dbReference>
<dbReference type="SUPFAM" id="SSF46785">
    <property type="entry name" value="Winged helix' DNA-binding domain"/>
    <property type="match status" value="1"/>
</dbReference>
<name>A0A6I3IND4_9MICO</name>
<keyword evidence="2" id="KW-0805">Transcription regulation</keyword>
<dbReference type="GO" id="GO:0032993">
    <property type="term" value="C:protein-DNA complex"/>
    <property type="evidence" value="ECO:0007669"/>
    <property type="project" value="TreeGrafter"/>
</dbReference>
<evidence type="ECO:0000256" key="1">
    <source>
        <dbReference type="ARBA" id="ARBA00009437"/>
    </source>
</evidence>
<evidence type="ECO:0000256" key="2">
    <source>
        <dbReference type="ARBA" id="ARBA00023015"/>
    </source>
</evidence>
<dbReference type="PROSITE" id="PS50931">
    <property type="entry name" value="HTH_LYSR"/>
    <property type="match status" value="1"/>
</dbReference>
<dbReference type="SUPFAM" id="SSF53850">
    <property type="entry name" value="Periplasmic binding protein-like II"/>
    <property type="match status" value="1"/>
</dbReference>
<dbReference type="InterPro" id="IPR036390">
    <property type="entry name" value="WH_DNA-bd_sf"/>
</dbReference>
<dbReference type="GO" id="GO:0003700">
    <property type="term" value="F:DNA-binding transcription factor activity"/>
    <property type="evidence" value="ECO:0007669"/>
    <property type="project" value="InterPro"/>
</dbReference>
<dbReference type="InterPro" id="IPR005119">
    <property type="entry name" value="LysR_subst-bd"/>
</dbReference>
<dbReference type="EMBL" id="WLVL01000021">
    <property type="protein sequence ID" value="MTB71500.1"/>
    <property type="molecule type" value="Genomic_DNA"/>
</dbReference>
<feature type="domain" description="HTH lysR-type" evidence="5">
    <location>
        <begin position="1"/>
        <end position="58"/>
    </location>
</feature>
<evidence type="ECO:0000313" key="7">
    <source>
        <dbReference type="Proteomes" id="UP000431092"/>
    </source>
</evidence>
<dbReference type="FunFam" id="1.10.10.10:FF:000001">
    <property type="entry name" value="LysR family transcriptional regulator"/>
    <property type="match status" value="1"/>
</dbReference>
<keyword evidence="4" id="KW-0804">Transcription</keyword>
<dbReference type="CDD" id="cd08414">
    <property type="entry name" value="PBP2_LTTR_aromatics_like"/>
    <property type="match status" value="1"/>
</dbReference>
<dbReference type="Gene3D" id="3.40.190.10">
    <property type="entry name" value="Periplasmic binding protein-like II"/>
    <property type="match status" value="2"/>
</dbReference>
<evidence type="ECO:0000256" key="4">
    <source>
        <dbReference type="ARBA" id="ARBA00023163"/>
    </source>
</evidence>
<dbReference type="Pfam" id="PF03466">
    <property type="entry name" value="LysR_substrate"/>
    <property type="match status" value="1"/>
</dbReference>
<comment type="similarity">
    <text evidence="1">Belongs to the LysR transcriptional regulatory family.</text>
</comment>
<dbReference type="PANTHER" id="PTHR30346">
    <property type="entry name" value="TRANSCRIPTIONAL DUAL REGULATOR HCAR-RELATED"/>
    <property type="match status" value="1"/>
</dbReference>
<dbReference type="Gene3D" id="1.10.10.10">
    <property type="entry name" value="Winged helix-like DNA-binding domain superfamily/Winged helix DNA-binding domain"/>
    <property type="match status" value="1"/>
</dbReference>
<dbReference type="InterPro" id="IPR036388">
    <property type="entry name" value="WH-like_DNA-bd_sf"/>
</dbReference>
<evidence type="ECO:0000256" key="3">
    <source>
        <dbReference type="ARBA" id="ARBA00023125"/>
    </source>
</evidence>
<proteinExistence type="inferred from homology"/>
<organism evidence="6 7">
    <name type="scientific">Arsenicicoccus cauae</name>
    <dbReference type="NCBI Taxonomy" id="2663847"/>
    <lineage>
        <taxon>Bacteria</taxon>
        <taxon>Bacillati</taxon>
        <taxon>Actinomycetota</taxon>
        <taxon>Actinomycetes</taxon>
        <taxon>Micrococcales</taxon>
        <taxon>Intrasporangiaceae</taxon>
        <taxon>Arsenicicoccus</taxon>
    </lineage>
</organism>
<dbReference type="Pfam" id="PF00126">
    <property type="entry name" value="HTH_1"/>
    <property type="match status" value="1"/>
</dbReference>
<keyword evidence="7" id="KW-1185">Reference proteome</keyword>
<dbReference type="GO" id="GO:0003677">
    <property type="term" value="F:DNA binding"/>
    <property type="evidence" value="ECO:0007669"/>
    <property type="project" value="UniProtKB-KW"/>
</dbReference>
<comment type="caution">
    <text evidence="6">The sequence shown here is derived from an EMBL/GenBank/DDBJ whole genome shotgun (WGS) entry which is preliminary data.</text>
</comment>
<dbReference type="PRINTS" id="PR00039">
    <property type="entry name" value="HTHLYSR"/>
</dbReference>
<keyword evidence="3" id="KW-0238">DNA-binding</keyword>